<protein>
    <submittedName>
        <fullName evidence="1">Uncharacterized protein</fullName>
    </submittedName>
</protein>
<name>A0A6C0E434_9ZZZZ</name>
<dbReference type="AlphaFoldDB" id="A0A6C0E434"/>
<evidence type="ECO:0000313" key="1">
    <source>
        <dbReference type="EMBL" id="QHT23381.1"/>
    </source>
</evidence>
<accession>A0A6C0E434</accession>
<sequence>MKFENTESITPITTNNTEVTQPTSTTVIVVESTNDYVKIIEDLYIKYKNYPYVLHRLNLHIENLPVILEQDAENYEKRQSRTALLNSEQKTFIQVFLKKHKYFYYSLNNTFFEYDNKHYSKIKEDDILYNLLTGISKDDILIQWKYKTKTNVIKLIKERNLLKSIPETYTIQRILKFLSPAIFKTKNETKYFLTILGDNILKKKNSNLYLTNPTTKKLLNEIDYLASVFLGLNNVNGNFITRYHENNEYENYRLINTLDTISIEFIQEIVRKLGLDLLCVACHYSTRFTNSDHFLETKIEDELKNRVLFLKMNTPKTIIDAFCDQYIEQLSNVKIDNSVHVNMNTKKMNYSITWKNMHFIWKKFLSNMGMPNIIFYNTIKNILKERFEYDEHNDSFYDVTSKYLPVVSEFIKFWDDTITYDIEFNDLIVTDGNVNSSLQLASPLCSPTDYYLLNTYDTTTNMIMELNTISKNEFTNELEIGEILSLFKYWCKTNNSDIPTTIMSLSTFNENEIIKILRHFYPSIKILDNKFIPNIQSVLWNKNKDIDNALKLLKLQYKKQNKDVIIDFSDAYYFYAVYVSTLNSKSKTTNESSDGEKEYNNEYEFTLDDEGDQEEVQESEHNIKHIVVNKRYFEEYLKFSLSNYIVFDNFISTEWYTEN</sequence>
<reference evidence="1" key="1">
    <citation type="journal article" date="2020" name="Nature">
        <title>Giant virus diversity and host interactions through global metagenomics.</title>
        <authorList>
            <person name="Schulz F."/>
            <person name="Roux S."/>
            <person name="Paez-Espino D."/>
            <person name="Jungbluth S."/>
            <person name="Walsh D.A."/>
            <person name="Denef V.J."/>
            <person name="McMahon K.D."/>
            <person name="Konstantinidis K.T."/>
            <person name="Eloe-Fadrosh E.A."/>
            <person name="Kyrpides N.C."/>
            <person name="Woyke T."/>
        </authorList>
    </citation>
    <scope>NUCLEOTIDE SEQUENCE</scope>
    <source>
        <strain evidence="1">GVMAG-M-3300023179-116</strain>
    </source>
</reference>
<dbReference type="EMBL" id="MN739731">
    <property type="protein sequence ID" value="QHT23381.1"/>
    <property type="molecule type" value="Genomic_DNA"/>
</dbReference>
<proteinExistence type="predicted"/>
<organism evidence="1">
    <name type="scientific">viral metagenome</name>
    <dbReference type="NCBI Taxonomy" id="1070528"/>
    <lineage>
        <taxon>unclassified sequences</taxon>
        <taxon>metagenomes</taxon>
        <taxon>organismal metagenomes</taxon>
    </lineage>
</organism>